<gene>
    <name evidence="1" type="ORF">FOZG_11346</name>
</gene>
<protein>
    <submittedName>
        <fullName evidence="1">Uncharacterized protein</fullName>
    </submittedName>
</protein>
<accession>W9JTJ0</accession>
<proteinExistence type="predicted"/>
<dbReference type="VEuPathDB" id="FungiDB:FOZG_11346"/>
<evidence type="ECO:0000313" key="1">
    <source>
        <dbReference type="EMBL" id="EWZ35377.1"/>
    </source>
</evidence>
<reference evidence="1" key="1">
    <citation type="submission" date="2011-06" db="EMBL/GenBank/DDBJ databases">
        <title>The Genome Sequence of Fusarium oxysporum Fo47.</title>
        <authorList>
            <consortium name="The Broad Institute Genome Sequencing Platform"/>
            <person name="Ma L.-J."/>
            <person name="Gale L.R."/>
            <person name="Schwartz D.C."/>
            <person name="Zhou S."/>
            <person name="Corby-Kistler H."/>
            <person name="Young S.K."/>
            <person name="Zeng Q."/>
            <person name="Gargeya S."/>
            <person name="Fitzgerald M."/>
            <person name="Haas B."/>
            <person name="Abouelleil A."/>
            <person name="Alvarado L."/>
            <person name="Arachchi H.M."/>
            <person name="Berlin A."/>
            <person name="Brown A."/>
            <person name="Chapman S.B."/>
            <person name="Chen Z."/>
            <person name="Dunbar C."/>
            <person name="Freedman E."/>
            <person name="Gearin G."/>
            <person name="Gellesch M."/>
            <person name="Goldberg J."/>
            <person name="Griggs A."/>
            <person name="Gujja S."/>
            <person name="Heiman D."/>
            <person name="Howarth C."/>
            <person name="Larson L."/>
            <person name="Lui A."/>
            <person name="MacDonald P.J.P."/>
            <person name="Mehta T."/>
            <person name="Montmayeur A."/>
            <person name="Murphy C."/>
            <person name="Neiman D."/>
            <person name="Pearson M."/>
            <person name="Priest M."/>
            <person name="Roberts A."/>
            <person name="Saif S."/>
            <person name="Shea T."/>
            <person name="Shenoy N."/>
            <person name="Sisk P."/>
            <person name="Stolte C."/>
            <person name="Sykes S."/>
            <person name="Wortman J."/>
            <person name="Nusbaum C."/>
            <person name="Birren B."/>
        </authorList>
    </citation>
    <scope>NUCLEOTIDE SEQUENCE [LARGE SCALE GENOMIC DNA]</scope>
    <source>
        <strain evidence="1">Fo47</strain>
    </source>
</reference>
<dbReference type="HOGENOM" id="CLU_1758887_0_0_1"/>
<sequence>MTSLENVQNGDRQRGVDNMGHRSIDFDLSQLVLRGDSRSILRMANKPCDNSRKIVIKGFGSARIRDGSRWGLGRTRLRGGELSKRLSIERQVLVRGISGVNKHGIEVSRNLKAVIVGVGKVLSRLEGAIVRGVERLGSEVVAKEVGRGLFVGGLRSEAALLSELKS</sequence>
<reference evidence="1" key="2">
    <citation type="submission" date="2012-06" db="EMBL/GenBank/DDBJ databases">
        <title>Annotation of the Genome Sequence of Fusarium oxysporum Fo47.</title>
        <authorList>
            <consortium name="The Broad Institute Genomics Platform"/>
            <person name="Ma L.-J."/>
            <person name="Corby-Kistler H."/>
            <person name="Broz K."/>
            <person name="Gale L.R."/>
            <person name="Jonkers W."/>
            <person name="O'Donnell K."/>
            <person name="Ploetz R."/>
            <person name="Steinberg C."/>
            <person name="Schwartz D.C."/>
            <person name="VanEtten H."/>
            <person name="Zhou S."/>
            <person name="Young S.K."/>
            <person name="Zeng Q."/>
            <person name="Gargeya S."/>
            <person name="Fitzgerald M."/>
            <person name="Abouelleil A."/>
            <person name="Alvarado L."/>
            <person name="Chapman S.B."/>
            <person name="Gainer-Dewar J."/>
            <person name="Goldberg J."/>
            <person name="Griggs A."/>
            <person name="Gujja S."/>
            <person name="Hansen M."/>
            <person name="Howarth C."/>
            <person name="Imamovic A."/>
            <person name="Ireland A."/>
            <person name="Larimer J."/>
            <person name="McCowan C."/>
            <person name="Murphy C."/>
            <person name="Pearson M."/>
            <person name="Poon T.W."/>
            <person name="Priest M."/>
            <person name="Roberts A."/>
            <person name="Saif S."/>
            <person name="Shea T."/>
            <person name="Sykes S."/>
            <person name="Wortman J."/>
            <person name="Nusbaum C."/>
            <person name="Birren B."/>
        </authorList>
    </citation>
    <scope>NUCLEOTIDE SEQUENCE</scope>
    <source>
        <strain evidence="1">Fo47</strain>
    </source>
</reference>
<name>W9JTJ0_FUSOX</name>
<organism evidence="1">
    <name type="scientific">Fusarium oxysporum Fo47</name>
    <dbReference type="NCBI Taxonomy" id="660027"/>
    <lineage>
        <taxon>Eukaryota</taxon>
        <taxon>Fungi</taxon>
        <taxon>Dikarya</taxon>
        <taxon>Ascomycota</taxon>
        <taxon>Pezizomycotina</taxon>
        <taxon>Sordariomycetes</taxon>
        <taxon>Hypocreomycetidae</taxon>
        <taxon>Hypocreales</taxon>
        <taxon>Nectriaceae</taxon>
        <taxon>Fusarium</taxon>
        <taxon>Fusarium oxysporum species complex</taxon>
    </lineage>
</organism>
<dbReference type="AlphaFoldDB" id="W9JTJ0"/>
<dbReference type="EMBL" id="JH717903">
    <property type="protein sequence ID" value="EWZ35377.1"/>
    <property type="molecule type" value="Genomic_DNA"/>
</dbReference>
<dbReference type="Proteomes" id="UP000030766">
    <property type="component" value="Unassembled WGS sequence"/>
</dbReference>